<evidence type="ECO:0000313" key="7">
    <source>
        <dbReference type="Proteomes" id="UP001205843"/>
    </source>
</evidence>
<feature type="domain" description="NTP pyrophosphohydrolase MazG-like" evidence="5">
    <location>
        <begin position="34"/>
        <end position="107"/>
    </location>
</feature>
<dbReference type="GO" id="GO:0006203">
    <property type="term" value="P:dGTP catabolic process"/>
    <property type="evidence" value="ECO:0007669"/>
    <property type="project" value="TreeGrafter"/>
</dbReference>
<organism evidence="6 7">
    <name type="scientific">Natronocella acetinitrilica</name>
    <dbReference type="NCBI Taxonomy" id="414046"/>
    <lineage>
        <taxon>Bacteria</taxon>
        <taxon>Pseudomonadati</taxon>
        <taxon>Pseudomonadota</taxon>
        <taxon>Gammaproteobacteria</taxon>
        <taxon>Chromatiales</taxon>
        <taxon>Ectothiorhodospiraceae</taxon>
        <taxon>Natronocella</taxon>
    </lineage>
</organism>
<dbReference type="GO" id="GO:0046061">
    <property type="term" value="P:dATP catabolic process"/>
    <property type="evidence" value="ECO:0007669"/>
    <property type="project" value="TreeGrafter"/>
</dbReference>
<dbReference type="FunFam" id="1.10.287.1080:FF:000003">
    <property type="entry name" value="Nucleoside triphosphate pyrophosphohydrolase"/>
    <property type="match status" value="1"/>
</dbReference>
<sequence length="282" mass="31763">MADPELTHDPMQDLLSIMARLRDPQSGCPWDLQQDFRSIAPYTIEEAYEVADAIERGNLNELRDELGDLLLQVVFHARMAEEQGAFTFSDVAAAINDKMIRRHPHVFATASMPGVDEQTRHWEDIKAEERAAKRADGDATAASAIDDVSAALPGLPRTIKLTRRAARVGFDWPSPHGVFDKIREELAELEEAWDQGEGDQARVEAELGDMLFATANLARHLRIDPESALRGTIRRFEERFREAEKVLAGRGLTMEDASFEQREAAWESAKRKERARQQEADA</sequence>
<reference evidence="6" key="1">
    <citation type="submission" date="2022-03" db="EMBL/GenBank/DDBJ databases">
        <title>Genomic Encyclopedia of Type Strains, Phase III (KMG-III): the genomes of soil and plant-associated and newly described type strains.</title>
        <authorList>
            <person name="Whitman W."/>
        </authorList>
    </citation>
    <scope>NUCLEOTIDE SEQUENCE</scope>
    <source>
        <strain evidence="6">ANL 6-2</strain>
    </source>
</reference>
<dbReference type="InterPro" id="IPR004518">
    <property type="entry name" value="MazG-like_dom"/>
</dbReference>
<evidence type="ECO:0000256" key="4">
    <source>
        <dbReference type="ARBA" id="ARBA00074799"/>
    </source>
</evidence>
<name>A0AAE3G889_9GAMM</name>
<comment type="catalytic activity">
    <reaction evidence="1">
        <text>ATP + H2O = AMP + diphosphate + H(+)</text>
        <dbReference type="Rhea" id="RHEA:14245"/>
        <dbReference type="ChEBI" id="CHEBI:15377"/>
        <dbReference type="ChEBI" id="CHEBI:15378"/>
        <dbReference type="ChEBI" id="CHEBI:30616"/>
        <dbReference type="ChEBI" id="CHEBI:33019"/>
        <dbReference type="ChEBI" id="CHEBI:456215"/>
        <dbReference type="EC" id="3.6.1.8"/>
    </reaction>
</comment>
<dbReference type="NCBIfam" id="NF007113">
    <property type="entry name" value="PRK09562.1"/>
    <property type="match status" value="1"/>
</dbReference>
<dbReference type="CDD" id="cd11528">
    <property type="entry name" value="NTP-PPase_MazG_Nterm"/>
    <property type="match status" value="1"/>
</dbReference>
<dbReference type="EMBL" id="JALJXV010000008">
    <property type="protein sequence ID" value="MCP1676258.1"/>
    <property type="molecule type" value="Genomic_DNA"/>
</dbReference>
<dbReference type="PANTHER" id="PTHR30522:SF0">
    <property type="entry name" value="NUCLEOSIDE TRIPHOSPHATE PYROPHOSPHOHYDROLASE"/>
    <property type="match status" value="1"/>
</dbReference>
<dbReference type="GO" id="GO:0046052">
    <property type="term" value="P:UTP catabolic process"/>
    <property type="evidence" value="ECO:0007669"/>
    <property type="project" value="TreeGrafter"/>
</dbReference>
<dbReference type="NCBIfam" id="TIGR00444">
    <property type="entry name" value="mazG"/>
    <property type="match status" value="1"/>
</dbReference>
<dbReference type="GO" id="GO:0006950">
    <property type="term" value="P:response to stress"/>
    <property type="evidence" value="ECO:0007669"/>
    <property type="project" value="UniProtKB-ARBA"/>
</dbReference>
<keyword evidence="7" id="KW-1185">Reference proteome</keyword>
<dbReference type="Pfam" id="PF03819">
    <property type="entry name" value="MazG"/>
    <property type="match status" value="2"/>
</dbReference>
<dbReference type="EC" id="3.6.1.8" evidence="3"/>
<dbReference type="PANTHER" id="PTHR30522">
    <property type="entry name" value="NUCLEOSIDE TRIPHOSPHATE PYROPHOSPHOHYDROLASE"/>
    <property type="match status" value="1"/>
</dbReference>
<protein>
    <recommendedName>
        <fullName evidence="4">Nucleoside triphosphate pyrophosphohydrolase</fullName>
        <ecNumber evidence="3">3.6.1.8</ecNumber>
    </recommendedName>
</protein>
<feature type="domain" description="NTP pyrophosphohydrolase MazG-like" evidence="5">
    <location>
        <begin position="180"/>
        <end position="239"/>
    </location>
</feature>
<accession>A0AAE3G889</accession>
<dbReference type="InterPro" id="IPR048011">
    <property type="entry name" value="NTP-PPase_MazG-like_C"/>
</dbReference>
<comment type="caution">
    <text evidence="6">The sequence shown here is derived from an EMBL/GenBank/DDBJ whole genome shotgun (WGS) entry which is preliminary data.</text>
</comment>
<evidence type="ECO:0000313" key="6">
    <source>
        <dbReference type="EMBL" id="MCP1676258.1"/>
    </source>
</evidence>
<dbReference type="InterPro" id="IPR011551">
    <property type="entry name" value="NTP_PyrPHydrolase_MazG"/>
</dbReference>
<evidence type="ECO:0000256" key="1">
    <source>
        <dbReference type="ARBA" id="ARBA00052141"/>
    </source>
</evidence>
<evidence type="ECO:0000256" key="3">
    <source>
        <dbReference type="ARBA" id="ARBA00066372"/>
    </source>
</evidence>
<dbReference type="CDD" id="cd11529">
    <property type="entry name" value="NTP-PPase_MazG_Cterm"/>
    <property type="match status" value="1"/>
</dbReference>
<gene>
    <name evidence="6" type="ORF">J2T57_003417</name>
</gene>
<dbReference type="AlphaFoldDB" id="A0AAE3G889"/>
<dbReference type="GO" id="GO:0046047">
    <property type="term" value="P:TTP catabolic process"/>
    <property type="evidence" value="ECO:0007669"/>
    <property type="project" value="TreeGrafter"/>
</dbReference>
<evidence type="ECO:0000259" key="5">
    <source>
        <dbReference type="Pfam" id="PF03819"/>
    </source>
</evidence>
<dbReference type="RefSeq" id="WP_253481648.1">
    <property type="nucleotide sequence ID" value="NZ_JALJXV010000008.1"/>
</dbReference>
<dbReference type="FunFam" id="1.10.287.1080:FF:000001">
    <property type="entry name" value="Nucleoside triphosphate pyrophosphohydrolase"/>
    <property type="match status" value="1"/>
</dbReference>
<dbReference type="Proteomes" id="UP001205843">
    <property type="component" value="Unassembled WGS sequence"/>
</dbReference>
<dbReference type="InterPro" id="IPR048015">
    <property type="entry name" value="NTP-PPase_MazG-like_N"/>
</dbReference>
<comment type="similarity">
    <text evidence="2">Belongs to the nucleoside triphosphate pyrophosphohydrolase family.</text>
</comment>
<dbReference type="GO" id="GO:0046081">
    <property type="term" value="P:dUTP catabolic process"/>
    <property type="evidence" value="ECO:0007669"/>
    <property type="project" value="TreeGrafter"/>
</dbReference>
<keyword evidence="6" id="KW-0378">Hydrolase</keyword>
<proteinExistence type="inferred from homology"/>
<dbReference type="SUPFAM" id="SSF101386">
    <property type="entry name" value="all-alpha NTP pyrophosphatases"/>
    <property type="match status" value="2"/>
</dbReference>
<dbReference type="Gene3D" id="1.10.287.1080">
    <property type="entry name" value="MazG-like"/>
    <property type="match status" value="2"/>
</dbReference>
<evidence type="ECO:0000256" key="2">
    <source>
        <dbReference type="ARBA" id="ARBA00061115"/>
    </source>
</evidence>
<dbReference type="GO" id="GO:0046076">
    <property type="term" value="P:dTTP catabolic process"/>
    <property type="evidence" value="ECO:0007669"/>
    <property type="project" value="TreeGrafter"/>
</dbReference>
<dbReference type="GO" id="GO:0047693">
    <property type="term" value="F:ATP diphosphatase activity"/>
    <property type="evidence" value="ECO:0007669"/>
    <property type="project" value="UniProtKB-EC"/>
</dbReference>